<dbReference type="Pfam" id="PF17261">
    <property type="entry name" value="DUF5327"/>
    <property type="match status" value="1"/>
</dbReference>
<gene>
    <name evidence="2" type="ORF">DFR56_10559</name>
</gene>
<sequence length="87" mass="9897">MTISKDTVINKMMEELQAAKNSMHNNLEVINHISKVKLLSELILDEYEGEHQPKINEVTTLNNEQKSAEGQTATKHIPDDQSSIFDF</sequence>
<dbReference type="RefSeq" id="WP_110395015.1">
    <property type="nucleotide sequence ID" value="NZ_JBHUHB010000001.1"/>
</dbReference>
<accession>A0A2V3W0J5</accession>
<organism evidence="2 3">
    <name type="scientific">Pseudogracilibacillus auburnensis</name>
    <dbReference type="NCBI Taxonomy" id="1494959"/>
    <lineage>
        <taxon>Bacteria</taxon>
        <taxon>Bacillati</taxon>
        <taxon>Bacillota</taxon>
        <taxon>Bacilli</taxon>
        <taxon>Bacillales</taxon>
        <taxon>Bacillaceae</taxon>
        <taxon>Pseudogracilibacillus</taxon>
    </lineage>
</organism>
<comment type="caution">
    <text evidence="2">The sequence shown here is derived from an EMBL/GenBank/DDBJ whole genome shotgun (WGS) entry which is preliminary data.</text>
</comment>
<dbReference type="Proteomes" id="UP000247978">
    <property type="component" value="Unassembled WGS sequence"/>
</dbReference>
<feature type="region of interest" description="Disordered" evidence="1">
    <location>
        <begin position="63"/>
        <end position="87"/>
    </location>
</feature>
<keyword evidence="3" id="KW-1185">Reference proteome</keyword>
<dbReference type="OrthoDB" id="2692029at2"/>
<protein>
    <recommendedName>
        <fullName evidence="4">YwdI family protein</fullName>
    </recommendedName>
</protein>
<name>A0A2V3W0J5_9BACI</name>
<evidence type="ECO:0000313" key="2">
    <source>
        <dbReference type="EMBL" id="PXW87420.1"/>
    </source>
</evidence>
<dbReference type="EMBL" id="QJJQ01000005">
    <property type="protein sequence ID" value="PXW87420.1"/>
    <property type="molecule type" value="Genomic_DNA"/>
</dbReference>
<dbReference type="InterPro" id="IPR035218">
    <property type="entry name" value="DUF5327"/>
</dbReference>
<dbReference type="AlphaFoldDB" id="A0A2V3W0J5"/>
<evidence type="ECO:0000256" key="1">
    <source>
        <dbReference type="SAM" id="MobiDB-lite"/>
    </source>
</evidence>
<reference evidence="2 3" key="1">
    <citation type="submission" date="2018-05" db="EMBL/GenBank/DDBJ databases">
        <title>Genomic Encyclopedia of Type Strains, Phase IV (KMG-IV): sequencing the most valuable type-strain genomes for metagenomic binning, comparative biology and taxonomic classification.</title>
        <authorList>
            <person name="Goeker M."/>
        </authorList>
    </citation>
    <scope>NUCLEOTIDE SEQUENCE [LARGE SCALE GENOMIC DNA]</scope>
    <source>
        <strain evidence="2 3">DSM 28556</strain>
    </source>
</reference>
<proteinExistence type="predicted"/>
<evidence type="ECO:0008006" key="4">
    <source>
        <dbReference type="Google" id="ProtNLM"/>
    </source>
</evidence>
<evidence type="ECO:0000313" key="3">
    <source>
        <dbReference type="Proteomes" id="UP000247978"/>
    </source>
</evidence>